<proteinExistence type="predicted"/>
<dbReference type="EC" id="3.4.19.12" evidence="2"/>
<evidence type="ECO:0000259" key="10">
    <source>
        <dbReference type="Pfam" id="PF12359"/>
    </source>
</evidence>
<evidence type="ECO:0000256" key="2">
    <source>
        <dbReference type="ARBA" id="ARBA00012759"/>
    </source>
</evidence>
<feature type="domain" description="DUF3638" evidence="9">
    <location>
        <begin position="2052"/>
        <end position="2275"/>
    </location>
</feature>
<feature type="coiled-coil region" evidence="7">
    <location>
        <begin position="569"/>
        <end position="611"/>
    </location>
</feature>
<protein>
    <recommendedName>
        <fullName evidence="2">ubiquitinyl hydrolase 1</fullName>
        <ecNumber evidence="2">3.4.19.12</ecNumber>
    </recommendedName>
</protein>
<dbReference type="Pfam" id="PF12340">
    <property type="entry name" value="DUF3638"/>
    <property type="match status" value="1"/>
</dbReference>
<dbReference type="GO" id="GO:0004843">
    <property type="term" value="F:cysteine-type deubiquitinase activity"/>
    <property type="evidence" value="ECO:0007669"/>
    <property type="project" value="UniProtKB-EC"/>
</dbReference>
<name>A0A9P4UDJ4_9PLEO</name>
<evidence type="ECO:0000256" key="1">
    <source>
        <dbReference type="ARBA" id="ARBA00000707"/>
    </source>
</evidence>
<dbReference type="Proteomes" id="UP000799764">
    <property type="component" value="Unassembled WGS sequence"/>
</dbReference>
<dbReference type="InterPro" id="IPR022099">
    <property type="entry name" value="DUF3638"/>
</dbReference>
<keyword evidence="4" id="KW-0833">Ubl conjugation pathway</keyword>
<evidence type="ECO:0000256" key="5">
    <source>
        <dbReference type="ARBA" id="ARBA00022801"/>
    </source>
</evidence>
<comment type="catalytic activity">
    <reaction evidence="1">
        <text>Thiol-dependent hydrolysis of ester, thioester, amide, peptide and isopeptide bonds formed by the C-terminal Gly of ubiquitin (a 76-residue protein attached to proteins as an intracellular targeting signal).</text>
        <dbReference type="EC" id="3.4.19.12"/>
    </reaction>
</comment>
<evidence type="ECO:0000313" key="12">
    <source>
        <dbReference type="EMBL" id="KAF2447904.1"/>
    </source>
</evidence>
<evidence type="ECO:0000259" key="9">
    <source>
        <dbReference type="Pfam" id="PF12340"/>
    </source>
</evidence>
<dbReference type="InterPro" id="IPR022105">
    <property type="entry name" value="DUF3645"/>
</dbReference>
<evidence type="ECO:0000256" key="8">
    <source>
        <dbReference type="SAM" id="MobiDB-lite"/>
    </source>
</evidence>
<feature type="domain" description="DUF3645" evidence="10">
    <location>
        <begin position="2397"/>
        <end position="2430"/>
    </location>
</feature>
<dbReference type="InterPro" id="IPR051346">
    <property type="entry name" value="OTU_Deubiquitinase"/>
</dbReference>
<accession>A0A9P4UDJ4</accession>
<evidence type="ECO:0000256" key="7">
    <source>
        <dbReference type="SAM" id="Coils"/>
    </source>
</evidence>
<comment type="caution">
    <text evidence="12">The sequence shown here is derived from an EMBL/GenBank/DDBJ whole genome shotgun (WGS) entry which is preliminary data.</text>
</comment>
<keyword evidence="5" id="KW-0378">Hydrolase</keyword>
<dbReference type="PANTHER" id="PTHR13367">
    <property type="entry name" value="UBIQUITIN THIOESTERASE"/>
    <property type="match status" value="1"/>
</dbReference>
<dbReference type="Pfam" id="PF12359">
    <property type="entry name" value="DUF3645"/>
    <property type="match status" value="1"/>
</dbReference>
<keyword evidence="7" id="KW-0175">Coiled coil</keyword>
<dbReference type="GO" id="GO:0006508">
    <property type="term" value="P:proteolysis"/>
    <property type="evidence" value="ECO:0007669"/>
    <property type="project" value="UniProtKB-KW"/>
</dbReference>
<dbReference type="InterPro" id="IPR046541">
    <property type="entry name" value="DUF6606"/>
</dbReference>
<dbReference type="OrthoDB" id="3182339at2759"/>
<evidence type="ECO:0000256" key="4">
    <source>
        <dbReference type="ARBA" id="ARBA00022786"/>
    </source>
</evidence>
<keyword evidence="3" id="KW-0645">Protease</keyword>
<evidence type="ECO:0000256" key="6">
    <source>
        <dbReference type="ARBA" id="ARBA00022807"/>
    </source>
</evidence>
<sequence length="3150" mass="356287">MAANKRSTIEFLIRHTVLPPKLPPANDAEPADERVLLTCTIAALRELRNNISHAEPVLVQGFDSPISAIASLLDSRNVEGNIAEEQLVKSLRTLATTHDPAAVPLQVKAQNAGILIRRLEDNIVFEVFELSPKDEEVMTTKGRLVRCFPNHACSIHSNRLLEDGLMEALAHHIAKLSCTEVPEFSFGGGKTGTNYTASSTPTHPGLVTEYLVSVLSALGTATPTIHIQKHTREDVIFSSTGPPWRRSPLWLLIRVVLQLELSRSIDLPQLATAMYKAAIATILSTILDQANREQIDPELLHVSCVKLARRLRKMKSIPGDLYQICANPIQSILVGVHRKLDDSWSEAMDSTHPDIDTSVLSTLRLENDTVLNMTQLDRFLERIPSRKSQPQCSTFTPAAECPEFDDVELLFTLDDLDEGSEHRYFRLSVVEKWVKYHLSSWTEIHKYEKKSCLRLSRLIVEYHRAADCLYSDADSPSGLSLMYISIAELWIACDTCACAIYPILTEYSSEIDFSILQSLSLPFKSQMERLLAIENYIKAREKRADSNMPSLFRKFGHPQSFAARFFDMSNSLQDLRDRIERDATNKQQQKIEELGEKLKEYKNLISKSDELACNNHETVYRGRGRKRKAVDVSQKCRKCQLRAEAGNMRIEVHEWPLNSSEPLAKATVFEVHVPESYSYWRDATIYLLKDVLLSAAAKDTTSKDLHTVQVRASSYTLDNYDGLSSFRKRPEKQRLGIFSRKQPALGTSKYIMDGVMLLTDADVCVENDLPYRYYDSIDNLSMVKLQPTLKVQKKCTYQAPSRTPQLQRYLRTNNQADDATPNSVMASVSECPRHLSLDEYKCLSLLPLGNKIKYMNILTQLRAPVVDFTKAEAHCVVYQIIHMAGPPQDHGNDPVRASARQGHSILHDEAFCRVLLQELNATLQKTQSNWETWRALAICVLLALRILAFTEAPEIRSQCFDFLAAARQIAVSWTDALELRLRTMKDNAQRAELSCRKTEVALLCIGTCDMELAHMDDLLNSPTAVSTLLRMSIVIRESNDTISSDHGSLFRATLQTWRALLHRLSPMLRDGITSGRLEPNLNSAVTAAWANFEPRGSWNVLAEPKHHWAHIKSGLLDVHFNLLTAELLVNGLPLARLPDEYTEHETYIALFKGLSIEVMPTNEPGMDFSAKHTLHGYQLSFGMNKKRDHMQVVAARGDEKLDLVPRHVFREILSDTFVYEYFHWYSHDTGSIEFRPLDKPWIPSDGYWHLNKSGLYWVLENTSSKLIFPDSKTGTTISAMLEPLDIHNHIHITVNKESAVVSIALVRLRLDFYWSPGSFSIHSCQYTGKIIDPNQRIGTLAGLVSKLVLRGEHDAADRTTLIPEGTIEYTKFLDHVIVTIDPNTTTRIHDYHFDELLLRLEDNGTFQSKLLLCYLHALTSHFLVDRATGLTGTEAALKILKSAAVSSFGMLNDENVELLSLIAKLTPSRNYNPASTKSTQQLTWDDKLPCLSQHGEFFFQVDRLFLQAQKNSLLYPSDLRIELPKLKSVQSDLLMRDNIRSSTYRTDGFGGEKFTREFDKMYTGREALDPNRGQRCANIITMILREQVALVVEMQHLQKSLHFKHLKNCRIRGPNPLEPTSLDFTTEWLGLPSRFLPRMWCSLHESFSASPKRFGKFAVIMFLSTLAFADGADMDIVQALGAMYTEPTLGSIAVPQLAESDLSQGHKPDLSEIENIVRGNVRLFNDCPERNLPQRPGETWDECYTRKTIQFRENQTIAVKTFAGSIHAQWPCEKPTKPNTQNAHTYIKTEAVMGVFQVKFRAWHGNHLFYQYTQNIADIVGGMRVVNVPTTSKQPTRSPEKRENESNGCFGTREIFALPPPLPANLTSREHGAFYWPRKPVLGIPFEDSNIRKPPREDDGLNLLCDNLEQGAASPCEKKYVADLRDSRNSLGCGQRRVRIMTEELEGDLGNILRNYFRACQRYVQALASVLKSVVESGNEIGWAIDHLPRITPTFWLQQLHRDRYDQLSPEWKKGMVAFGLAITELHRARRLLNTFDKDPSSLPQELTHEGHENWNPVDFPEILLLEVEGGFLVRKVQEDIAKYMRDPPGGRNAVLQLNCGEGKSSVIVPMVAAALSDKKSLVRVLVGRPQSKQMLHTLITTLGGLLGRQIFHMPFTRSLKLTASEADTIGEIFQECMRKRGILLVQPENILSFKLMGIECLISGKDDLAKSLLRTQDFFDSFSRDIVDEADENFSVKFELCYTMGTQRPVDLSPERWKITQVLLHLVKEYAPQISTILPTSIEVLQLEKEKYPRVRLLRKDAEDMLLDLIAKRVCENIFPFLPVGRLPPAIREAVFRYIRMLEPSDQDIKIVEDSNFFNESTKGPLLLVRGLIAGGILRFALTSKRWKVNYGLDFTRSPATKLAVPYRSKDAPSARSEFSHPDVVIALTSLSYYYGGLNDEDLFNAFAYLLRSDQSDIEYGLWVQDADRLPEAFRHLSNINTEDRHQCMTEVFPSLRYSRATIDYFLSRVIFAKEIREFPSKLSASGWDLGAVKANPTTGFSGTNDSRHLLPLSVHHLDLDAQKGTNAMVLQQCILQPNASEPQNAVELIKHRIGSDGAVSDGEHLLSTLDSLTPPVQVILDVGAQILELDNHQVAQKWMAMTSNDTAQAVLFFNDDEELTVLDRTGREEALQVSPFLKRLDECLVYLDEAHTRGIDLRLPKNYRAAVTLGASLTKDRLVQACMRMRKLGKGQSVVFCIPEEIQGKILECTSKAAPTDINVSDVLAWAIKETCGDLSRCMPLWASQGQRYEKHKNLLRGIATTKEEAESFLEDEAQTLESRYRPSSQSSDAKIRTLGETNENLQMITQRCREFGTTTSRSATFQEEQERELAPEVEEERQIERPAPAEPEQHTLDNDLKRLLDEGIFAKNSRTFIPAFQAVKDVSAAKSFDVDQFPTGLLVTEDYIRNVKRPARLPSKSFVSDSYHKPIQWILSVVTSRSSSRAKTQANLKKADALVIISPFEADQLLEQIRASSYVTLHVYAPRSNKTYEPLDDLDLYTIGRPFNPDLPRDLINQLNLFAGQLYFRSYDEYLETCKFLGLASAATLDGQTVQSDGFIVPPSGTWKFRDSPVRFLKDLVVNVRRGGEGVDKTHLGRMLEGEILQEKEFA</sequence>
<evidence type="ECO:0000259" key="11">
    <source>
        <dbReference type="Pfam" id="PF20255"/>
    </source>
</evidence>
<organism evidence="12 13">
    <name type="scientific">Karstenula rhodostoma CBS 690.94</name>
    <dbReference type="NCBI Taxonomy" id="1392251"/>
    <lineage>
        <taxon>Eukaryota</taxon>
        <taxon>Fungi</taxon>
        <taxon>Dikarya</taxon>
        <taxon>Ascomycota</taxon>
        <taxon>Pezizomycotina</taxon>
        <taxon>Dothideomycetes</taxon>
        <taxon>Pleosporomycetidae</taxon>
        <taxon>Pleosporales</taxon>
        <taxon>Massarineae</taxon>
        <taxon>Didymosphaeriaceae</taxon>
        <taxon>Karstenula</taxon>
    </lineage>
</organism>
<gene>
    <name evidence="12" type="ORF">P171DRAFT_518926</name>
</gene>
<dbReference type="EMBL" id="MU001496">
    <property type="protein sequence ID" value="KAF2447904.1"/>
    <property type="molecule type" value="Genomic_DNA"/>
</dbReference>
<feature type="region of interest" description="Disordered" evidence="8">
    <location>
        <begin position="2858"/>
        <end position="2896"/>
    </location>
</feature>
<reference evidence="12" key="1">
    <citation type="journal article" date="2020" name="Stud. Mycol.">
        <title>101 Dothideomycetes genomes: a test case for predicting lifestyles and emergence of pathogens.</title>
        <authorList>
            <person name="Haridas S."/>
            <person name="Albert R."/>
            <person name="Binder M."/>
            <person name="Bloem J."/>
            <person name="Labutti K."/>
            <person name="Salamov A."/>
            <person name="Andreopoulos B."/>
            <person name="Baker S."/>
            <person name="Barry K."/>
            <person name="Bills G."/>
            <person name="Bluhm B."/>
            <person name="Cannon C."/>
            <person name="Castanera R."/>
            <person name="Culley D."/>
            <person name="Daum C."/>
            <person name="Ezra D."/>
            <person name="Gonzalez J."/>
            <person name="Henrissat B."/>
            <person name="Kuo A."/>
            <person name="Liang C."/>
            <person name="Lipzen A."/>
            <person name="Lutzoni F."/>
            <person name="Magnuson J."/>
            <person name="Mondo S."/>
            <person name="Nolan M."/>
            <person name="Ohm R."/>
            <person name="Pangilinan J."/>
            <person name="Park H.-J."/>
            <person name="Ramirez L."/>
            <person name="Alfaro M."/>
            <person name="Sun H."/>
            <person name="Tritt A."/>
            <person name="Yoshinaga Y."/>
            <person name="Zwiers L.-H."/>
            <person name="Turgeon B."/>
            <person name="Goodwin S."/>
            <person name="Spatafora J."/>
            <person name="Crous P."/>
            <person name="Grigoriev I."/>
        </authorList>
    </citation>
    <scope>NUCLEOTIDE SEQUENCE</scope>
    <source>
        <strain evidence="12">CBS 690.94</strain>
    </source>
</reference>
<dbReference type="PANTHER" id="PTHR13367:SF34">
    <property type="match status" value="1"/>
</dbReference>
<dbReference type="Pfam" id="PF20255">
    <property type="entry name" value="DUF6606"/>
    <property type="match status" value="1"/>
</dbReference>
<keyword evidence="6" id="KW-0788">Thiol protease</keyword>
<evidence type="ECO:0000256" key="3">
    <source>
        <dbReference type="ARBA" id="ARBA00022670"/>
    </source>
</evidence>
<evidence type="ECO:0000313" key="13">
    <source>
        <dbReference type="Proteomes" id="UP000799764"/>
    </source>
</evidence>
<feature type="compositionally biased region" description="Acidic residues" evidence="8">
    <location>
        <begin position="2866"/>
        <end position="2880"/>
    </location>
</feature>
<feature type="domain" description="DUF6606" evidence="11">
    <location>
        <begin position="12"/>
        <end position="287"/>
    </location>
</feature>
<keyword evidence="13" id="KW-1185">Reference proteome</keyword>